<gene>
    <name evidence="4" type="ORF">ILUMI_09679</name>
</gene>
<feature type="region of interest" description="Disordered" evidence="1">
    <location>
        <begin position="44"/>
        <end position="82"/>
    </location>
</feature>
<protein>
    <recommendedName>
        <fullName evidence="3">DUF243 domain-containing protein</fullName>
    </recommendedName>
</protein>
<feature type="region of interest" description="Disordered" evidence="1">
    <location>
        <begin position="466"/>
        <end position="485"/>
    </location>
</feature>
<evidence type="ECO:0000313" key="5">
    <source>
        <dbReference type="Proteomes" id="UP000801492"/>
    </source>
</evidence>
<sequence>MKFLVLVLSLGAVVFARPDVSHVINSGYHYKPPSTNYGVPVDHGHVGTSHHHHHHHVPSDSYGVPLDNKYSGSGQNNQGVPSGSYLPGNLQFQLPHLHSRADFLGSNTGNKYEGYNPHLIQDQKHVYYYAVPDDEEPARLRIHVTPSNKKNTNVIFVKAPSYAPAVPEVIVPQHQAEEKTKVFVLVKKPEQPAPISIPAPAPVKSHPEVYVVKYENQEEAERVLSGGRGGHPIGFNVHNLGDEASFVTALKSDIRQHIPHNDKYSGFDGNIDFFGARSGVRKDGGSSVVDVSVGGGNSNIGVSGNVPKSGSVDDSFGVQGGFINYSDGSSALGVRFGDSSSGSLGVSGGVGGSGSLTTFGASGGVKGSGSFNSFGAQVVENEKSDRAEPVVDSNKKSSIETIIGDEKSEVDSNKDYSGASGSIGVEGRLGGSSGVKNTVEIKTTGQEFASPLLDSFGKSALEVRVGDSERDDSLSGSITAGTEKSSVVDVTTKGVQFIQYGPPSLSGPY</sequence>
<keyword evidence="2" id="KW-0732">Signal</keyword>
<dbReference type="GO" id="GO:0008010">
    <property type="term" value="F:structural constituent of chitin-based larval cuticle"/>
    <property type="evidence" value="ECO:0007669"/>
    <property type="project" value="TreeGrafter"/>
</dbReference>
<feature type="domain" description="DUF243" evidence="3">
    <location>
        <begin position="123"/>
        <end position="217"/>
    </location>
</feature>
<evidence type="ECO:0000313" key="4">
    <source>
        <dbReference type="EMBL" id="KAF2896499.1"/>
    </source>
</evidence>
<feature type="chain" id="PRO_5035466355" description="DUF243 domain-containing protein" evidence="2">
    <location>
        <begin position="17"/>
        <end position="509"/>
    </location>
</feature>
<reference evidence="4" key="1">
    <citation type="submission" date="2019-08" db="EMBL/GenBank/DDBJ databases">
        <title>The genome of the North American firefly Photinus pyralis.</title>
        <authorList>
            <consortium name="Photinus pyralis genome working group"/>
            <person name="Fallon T.R."/>
            <person name="Sander Lower S.E."/>
            <person name="Weng J.-K."/>
        </authorList>
    </citation>
    <scope>NUCLEOTIDE SEQUENCE</scope>
    <source>
        <strain evidence="4">TRF0915ILg1</strain>
        <tissue evidence="4">Whole body</tissue>
    </source>
</reference>
<name>A0A8K0CZI5_IGNLU</name>
<feature type="signal peptide" evidence="2">
    <location>
        <begin position="1"/>
        <end position="16"/>
    </location>
</feature>
<proteinExistence type="predicted"/>
<dbReference type="OrthoDB" id="6751478at2759"/>
<evidence type="ECO:0000256" key="2">
    <source>
        <dbReference type="SAM" id="SignalP"/>
    </source>
</evidence>
<dbReference type="Pfam" id="PF03103">
    <property type="entry name" value="DUF243"/>
    <property type="match status" value="1"/>
</dbReference>
<organism evidence="4 5">
    <name type="scientific">Ignelater luminosus</name>
    <name type="common">Cucubano</name>
    <name type="synonym">Pyrophorus luminosus</name>
    <dbReference type="NCBI Taxonomy" id="2038154"/>
    <lineage>
        <taxon>Eukaryota</taxon>
        <taxon>Metazoa</taxon>
        <taxon>Ecdysozoa</taxon>
        <taxon>Arthropoda</taxon>
        <taxon>Hexapoda</taxon>
        <taxon>Insecta</taxon>
        <taxon>Pterygota</taxon>
        <taxon>Neoptera</taxon>
        <taxon>Endopterygota</taxon>
        <taxon>Coleoptera</taxon>
        <taxon>Polyphaga</taxon>
        <taxon>Elateriformia</taxon>
        <taxon>Elateroidea</taxon>
        <taxon>Elateridae</taxon>
        <taxon>Agrypninae</taxon>
        <taxon>Pyrophorini</taxon>
        <taxon>Ignelater</taxon>
    </lineage>
</organism>
<accession>A0A8K0CZI5</accession>
<dbReference type="PANTHER" id="PTHR31927">
    <property type="entry name" value="FI07246P-RELATED-RELATED"/>
    <property type="match status" value="1"/>
</dbReference>
<keyword evidence="5" id="KW-1185">Reference proteome</keyword>
<dbReference type="EMBL" id="VTPC01005016">
    <property type="protein sequence ID" value="KAF2896499.1"/>
    <property type="molecule type" value="Genomic_DNA"/>
</dbReference>
<feature type="compositionally biased region" description="Polar residues" evidence="1">
    <location>
        <begin position="70"/>
        <end position="81"/>
    </location>
</feature>
<dbReference type="InterPro" id="IPR004145">
    <property type="entry name" value="DUF243"/>
</dbReference>
<dbReference type="AlphaFoldDB" id="A0A8K0CZI5"/>
<dbReference type="Proteomes" id="UP000801492">
    <property type="component" value="Unassembled WGS sequence"/>
</dbReference>
<feature type="compositionally biased region" description="Polar residues" evidence="1">
    <location>
        <begin position="474"/>
        <end position="485"/>
    </location>
</feature>
<comment type="caution">
    <text evidence="4">The sequence shown here is derived from an EMBL/GenBank/DDBJ whole genome shotgun (WGS) entry which is preliminary data.</text>
</comment>
<dbReference type="GO" id="GO:0040003">
    <property type="term" value="P:chitin-based cuticle development"/>
    <property type="evidence" value="ECO:0007669"/>
    <property type="project" value="TreeGrafter"/>
</dbReference>
<evidence type="ECO:0000259" key="3">
    <source>
        <dbReference type="SMART" id="SM00690"/>
    </source>
</evidence>
<dbReference type="SMART" id="SM00690">
    <property type="entry name" value="DM5"/>
    <property type="match status" value="1"/>
</dbReference>
<evidence type="ECO:0000256" key="1">
    <source>
        <dbReference type="SAM" id="MobiDB-lite"/>
    </source>
</evidence>
<dbReference type="GO" id="GO:0062129">
    <property type="term" value="C:chitin-based extracellular matrix"/>
    <property type="evidence" value="ECO:0007669"/>
    <property type="project" value="TreeGrafter"/>
</dbReference>
<dbReference type="PANTHER" id="PTHR31927:SF16">
    <property type="entry name" value="LP07342P"/>
    <property type="match status" value="1"/>
</dbReference>